<dbReference type="PANTHER" id="PTHR12496:SF0">
    <property type="entry name" value="METHYLTRANSFERASE DOMAIN-CONTAINING PROTEIN"/>
    <property type="match status" value="1"/>
</dbReference>
<protein>
    <recommendedName>
        <fullName evidence="1">Methyltransferase domain-containing protein</fullName>
    </recommendedName>
</protein>
<dbReference type="InterPro" id="IPR052220">
    <property type="entry name" value="METTL25"/>
</dbReference>
<dbReference type="InterPro" id="IPR029063">
    <property type="entry name" value="SAM-dependent_MTases_sf"/>
</dbReference>
<dbReference type="SUPFAM" id="SSF53335">
    <property type="entry name" value="S-adenosyl-L-methionine-dependent methyltransferases"/>
    <property type="match status" value="1"/>
</dbReference>
<organism evidence="2 3">
    <name type="scientific">Polypedilum vanderplanki</name>
    <name type="common">Sleeping chironomid midge</name>
    <dbReference type="NCBI Taxonomy" id="319348"/>
    <lineage>
        <taxon>Eukaryota</taxon>
        <taxon>Metazoa</taxon>
        <taxon>Ecdysozoa</taxon>
        <taxon>Arthropoda</taxon>
        <taxon>Hexapoda</taxon>
        <taxon>Insecta</taxon>
        <taxon>Pterygota</taxon>
        <taxon>Neoptera</taxon>
        <taxon>Endopterygota</taxon>
        <taxon>Diptera</taxon>
        <taxon>Nematocera</taxon>
        <taxon>Chironomoidea</taxon>
        <taxon>Chironomidae</taxon>
        <taxon>Chironominae</taxon>
        <taxon>Polypedilum</taxon>
        <taxon>Polypedilum</taxon>
    </lineage>
</organism>
<dbReference type="Proteomes" id="UP001107558">
    <property type="component" value="Chromosome 4"/>
</dbReference>
<reference evidence="2" key="1">
    <citation type="submission" date="2021-03" db="EMBL/GenBank/DDBJ databases">
        <title>Chromosome level genome of the anhydrobiotic midge Polypedilum vanderplanki.</title>
        <authorList>
            <person name="Yoshida Y."/>
            <person name="Kikawada T."/>
            <person name="Gusev O."/>
        </authorList>
    </citation>
    <scope>NUCLEOTIDE SEQUENCE</scope>
    <source>
        <strain evidence="2">NIAS01</strain>
        <tissue evidence="2">Whole body or cell culture</tissue>
    </source>
</reference>
<name>A0A9J6BB65_POLVA</name>
<dbReference type="OrthoDB" id="10258156at2759"/>
<comment type="caution">
    <text evidence="2">The sequence shown here is derived from an EMBL/GenBank/DDBJ whole genome shotgun (WGS) entry which is preliminary data.</text>
</comment>
<feature type="domain" description="Methyltransferase" evidence="1">
    <location>
        <begin position="105"/>
        <end position="171"/>
    </location>
</feature>
<dbReference type="InterPro" id="IPR025714">
    <property type="entry name" value="Methyltranfer_dom"/>
</dbReference>
<accession>A0A9J6BB65</accession>
<sequence length="187" mass="22362">MFNFNSITEEYLTKLIEFLYSISWMFEHLNTQYVKHNVLTDNFNYLSLLKQINLNEFVNLRQPQNNHPNELQELTEKINYFRINYEIINTENWKCKKQQKRMSVKKTYEIENMSEIINEICKDEVQTLVDLGSGLGYLDEHLHVKYGFKIIGLEGSLSNQLQAVKRQEKILSKFNWKSQTCSTFYHS</sequence>
<dbReference type="PANTHER" id="PTHR12496">
    <property type="entry name" value="CGI-41 METHYLTRANSFERASE"/>
    <property type="match status" value="1"/>
</dbReference>
<keyword evidence="3" id="KW-1185">Reference proteome</keyword>
<evidence type="ECO:0000313" key="2">
    <source>
        <dbReference type="EMBL" id="KAG5666771.1"/>
    </source>
</evidence>
<gene>
    <name evidence="2" type="ORF">PVAND_014781</name>
</gene>
<dbReference type="Pfam" id="PF13679">
    <property type="entry name" value="Methyltransf_32"/>
    <property type="match status" value="1"/>
</dbReference>
<evidence type="ECO:0000313" key="3">
    <source>
        <dbReference type="Proteomes" id="UP001107558"/>
    </source>
</evidence>
<proteinExistence type="predicted"/>
<evidence type="ECO:0000259" key="1">
    <source>
        <dbReference type="Pfam" id="PF13679"/>
    </source>
</evidence>
<dbReference type="AlphaFoldDB" id="A0A9J6BB65"/>
<dbReference type="EMBL" id="JADBJN010000004">
    <property type="protein sequence ID" value="KAG5666771.1"/>
    <property type="molecule type" value="Genomic_DNA"/>
</dbReference>